<gene>
    <name evidence="11" type="ORF">HNR68_000782</name>
</gene>
<feature type="transmembrane region" description="Helical" evidence="9">
    <location>
        <begin position="204"/>
        <end position="221"/>
    </location>
</feature>
<feature type="transmembrane region" description="Helical" evidence="9">
    <location>
        <begin position="162"/>
        <end position="183"/>
    </location>
</feature>
<feature type="transmembrane region" description="Helical" evidence="9">
    <location>
        <begin position="280"/>
        <end position="300"/>
    </location>
</feature>
<evidence type="ECO:0000256" key="1">
    <source>
        <dbReference type="ARBA" id="ARBA00000085"/>
    </source>
</evidence>
<reference evidence="11 12" key="1">
    <citation type="submission" date="2020-07" db="EMBL/GenBank/DDBJ databases">
        <title>Sequencing the genomes of 1000 actinobacteria strains.</title>
        <authorList>
            <person name="Klenk H.-P."/>
        </authorList>
    </citation>
    <scope>NUCLEOTIDE SEQUENCE [LARGE SCALE GENOMIC DNA]</scope>
    <source>
        <strain evidence="11 12">DSM 44065</strain>
    </source>
</reference>
<feature type="transmembrane region" description="Helical" evidence="9">
    <location>
        <begin position="135"/>
        <end position="156"/>
    </location>
</feature>
<name>A0A853ACH6_9PSEU</name>
<feature type="transmembrane region" description="Helical" evidence="9">
    <location>
        <begin position="253"/>
        <end position="274"/>
    </location>
</feature>
<evidence type="ECO:0000313" key="11">
    <source>
        <dbReference type="EMBL" id="NYI82152.1"/>
    </source>
</evidence>
<dbReference type="EMBL" id="JACCFJ010000001">
    <property type="protein sequence ID" value="NYI82152.1"/>
    <property type="molecule type" value="Genomic_DNA"/>
</dbReference>
<evidence type="ECO:0000256" key="4">
    <source>
        <dbReference type="ARBA" id="ARBA00022679"/>
    </source>
</evidence>
<dbReference type="Gene3D" id="3.30.565.10">
    <property type="entry name" value="Histidine kinase-like ATPase, C-terminal domain"/>
    <property type="match status" value="1"/>
</dbReference>
<dbReference type="PANTHER" id="PTHR24421:SF10">
    <property type="entry name" value="NITRATE_NITRITE SENSOR PROTEIN NARQ"/>
    <property type="match status" value="1"/>
</dbReference>
<feature type="transmembrane region" description="Helical" evidence="9">
    <location>
        <begin position="227"/>
        <end position="246"/>
    </location>
</feature>
<dbReference type="Pfam" id="PF02518">
    <property type="entry name" value="HATPase_c"/>
    <property type="match status" value="1"/>
</dbReference>
<dbReference type="InterPro" id="IPR011712">
    <property type="entry name" value="Sig_transdc_His_kin_sub3_dim/P"/>
</dbReference>
<evidence type="ECO:0000256" key="5">
    <source>
        <dbReference type="ARBA" id="ARBA00022741"/>
    </source>
</evidence>
<dbReference type="InterPro" id="IPR003594">
    <property type="entry name" value="HATPase_dom"/>
</dbReference>
<keyword evidence="9" id="KW-0812">Transmembrane</keyword>
<evidence type="ECO:0000256" key="8">
    <source>
        <dbReference type="ARBA" id="ARBA00023012"/>
    </source>
</evidence>
<keyword evidence="9" id="KW-1133">Transmembrane helix</keyword>
<feature type="transmembrane region" description="Helical" evidence="9">
    <location>
        <begin position="312"/>
        <end position="330"/>
    </location>
</feature>
<keyword evidence="12" id="KW-1185">Reference proteome</keyword>
<dbReference type="GO" id="GO:0046983">
    <property type="term" value="F:protein dimerization activity"/>
    <property type="evidence" value="ECO:0007669"/>
    <property type="project" value="InterPro"/>
</dbReference>
<dbReference type="Pfam" id="PF07730">
    <property type="entry name" value="HisKA_3"/>
    <property type="match status" value="1"/>
</dbReference>
<dbReference type="GO" id="GO:0000155">
    <property type="term" value="F:phosphorelay sensor kinase activity"/>
    <property type="evidence" value="ECO:0007669"/>
    <property type="project" value="InterPro"/>
</dbReference>
<evidence type="ECO:0000256" key="3">
    <source>
        <dbReference type="ARBA" id="ARBA00022553"/>
    </source>
</evidence>
<evidence type="ECO:0000259" key="10">
    <source>
        <dbReference type="SMART" id="SM00387"/>
    </source>
</evidence>
<keyword evidence="5" id="KW-0547">Nucleotide-binding</keyword>
<dbReference type="GO" id="GO:0005524">
    <property type="term" value="F:ATP binding"/>
    <property type="evidence" value="ECO:0007669"/>
    <property type="project" value="UniProtKB-KW"/>
</dbReference>
<keyword evidence="9" id="KW-0472">Membrane</keyword>
<organism evidence="11 12">
    <name type="scientific">Saccharopolyspora hordei</name>
    <dbReference type="NCBI Taxonomy" id="1838"/>
    <lineage>
        <taxon>Bacteria</taxon>
        <taxon>Bacillati</taxon>
        <taxon>Actinomycetota</taxon>
        <taxon>Actinomycetes</taxon>
        <taxon>Pseudonocardiales</taxon>
        <taxon>Pseudonocardiaceae</taxon>
        <taxon>Saccharopolyspora</taxon>
    </lineage>
</organism>
<dbReference type="RefSeq" id="WP_343049916.1">
    <property type="nucleotide sequence ID" value="NZ_BAABFH010000001.1"/>
</dbReference>
<dbReference type="PANTHER" id="PTHR24421">
    <property type="entry name" value="NITRATE/NITRITE SENSOR PROTEIN NARX-RELATED"/>
    <property type="match status" value="1"/>
</dbReference>
<dbReference type="GO" id="GO:0016020">
    <property type="term" value="C:membrane"/>
    <property type="evidence" value="ECO:0007669"/>
    <property type="project" value="InterPro"/>
</dbReference>
<dbReference type="EC" id="2.7.13.3" evidence="2"/>
<evidence type="ECO:0000313" key="12">
    <source>
        <dbReference type="Proteomes" id="UP000587002"/>
    </source>
</evidence>
<comment type="catalytic activity">
    <reaction evidence="1">
        <text>ATP + protein L-histidine = ADP + protein N-phospho-L-histidine.</text>
        <dbReference type="EC" id="2.7.13.3"/>
    </reaction>
</comment>
<dbReference type="InterPro" id="IPR050482">
    <property type="entry name" value="Sensor_HK_TwoCompSys"/>
</dbReference>
<evidence type="ECO:0000256" key="2">
    <source>
        <dbReference type="ARBA" id="ARBA00012438"/>
    </source>
</evidence>
<dbReference type="InterPro" id="IPR036890">
    <property type="entry name" value="HATPase_C_sf"/>
</dbReference>
<dbReference type="CDD" id="cd16917">
    <property type="entry name" value="HATPase_UhpB-NarQ-NarX-like"/>
    <property type="match status" value="1"/>
</dbReference>
<feature type="transmembrane region" description="Helical" evidence="9">
    <location>
        <begin position="101"/>
        <end position="123"/>
    </location>
</feature>
<accession>A0A853ACH6</accession>
<protein>
    <recommendedName>
        <fullName evidence="2">histidine kinase</fullName>
        <ecNumber evidence="2">2.7.13.3</ecNumber>
    </recommendedName>
</protein>
<keyword evidence="6 11" id="KW-0418">Kinase</keyword>
<keyword evidence="8" id="KW-0902">Two-component regulatory system</keyword>
<evidence type="ECO:0000256" key="9">
    <source>
        <dbReference type="SAM" id="Phobius"/>
    </source>
</evidence>
<keyword evidence="7" id="KW-0067">ATP-binding</keyword>
<keyword evidence="3" id="KW-0597">Phosphoprotein</keyword>
<comment type="caution">
    <text evidence="11">The sequence shown here is derived from an EMBL/GenBank/DDBJ whole genome shotgun (WGS) entry which is preliminary data.</text>
</comment>
<feature type="transmembrane region" description="Helical" evidence="9">
    <location>
        <begin position="342"/>
        <end position="363"/>
    </location>
</feature>
<evidence type="ECO:0000256" key="6">
    <source>
        <dbReference type="ARBA" id="ARBA00022777"/>
    </source>
</evidence>
<dbReference type="SMART" id="SM00387">
    <property type="entry name" value="HATPase_c"/>
    <property type="match status" value="1"/>
</dbReference>
<dbReference type="SUPFAM" id="SSF55874">
    <property type="entry name" value="ATPase domain of HSP90 chaperone/DNA topoisomerase II/histidine kinase"/>
    <property type="match status" value="1"/>
</dbReference>
<dbReference type="AlphaFoldDB" id="A0A853ACH6"/>
<feature type="transmembrane region" description="Helical" evidence="9">
    <location>
        <begin position="28"/>
        <end position="47"/>
    </location>
</feature>
<evidence type="ECO:0000256" key="7">
    <source>
        <dbReference type="ARBA" id="ARBA00022840"/>
    </source>
</evidence>
<feature type="domain" description="Histidine kinase/HSP90-like ATPase" evidence="10">
    <location>
        <begin position="504"/>
        <end position="599"/>
    </location>
</feature>
<dbReference type="Proteomes" id="UP000587002">
    <property type="component" value="Unassembled WGS sequence"/>
</dbReference>
<keyword evidence="4" id="KW-0808">Transferase</keyword>
<dbReference type="Gene3D" id="1.20.5.1930">
    <property type="match status" value="1"/>
</dbReference>
<sequence length="607" mass="65083">MSSSATTTGDGPDVAWWRRFGSLLREQWIFAALLGFVWAGDLMVMLAHTHHDAAELAPGMTAMVLLALVGRWYPTRCSLLACAALLGNTAVFAVTDADIHSIHLGLILMTENAAGTLLVLYAFRARPLHKAIPAATALVLSCLTSIAVRVMTTSYLDPTLDQAVALGFLELVLAVGTGLYLRGDWPGRSQHEDSPTRALLRRQWPIMAALSVLLFLEFLRIQDLDVLSLLVVLTSSMVMAAIATLAPMRPTESVYLGAATVLLTVVVMQVLGLNGPRSGLMGPISLVTVGAGMLLVTYVFRHVELRRAIRSTAVLVVVTLVAVFMTPDSLHDSVLGWRLSSAVPVVFMGGLLLVISVGTGMYFRARDEERTRSVHAAVESAQHAERMALARELHDVVAHHVTGIVVQAQAAQMVVEQNPKAATEALARISDSGTEALTAMRRLVASMRGSEPAGASAATEQATTDLEADLRALVESARRRSAGHTAAPRVDLRVDLVDRPVPQEVARSALRVVQESLTNSEKHATDASCVQVAVWADHTNLYTVITDDGSGVQHQPVGGSGGYGLVGMRERIELLGGEFRAGPGEHVGWRVEAVLPLEEQSAEEGQR</sequence>
<proteinExistence type="predicted"/>